<keyword evidence="1 5" id="KW-0597">Phosphoprotein</keyword>
<evidence type="ECO:0000313" key="9">
    <source>
        <dbReference type="Proteomes" id="UP001596039"/>
    </source>
</evidence>
<dbReference type="RefSeq" id="WP_386739296.1">
    <property type="nucleotide sequence ID" value="NZ_JBHSMG010000001.1"/>
</dbReference>
<evidence type="ECO:0000256" key="4">
    <source>
        <dbReference type="ARBA" id="ARBA00023163"/>
    </source>
</evidence>
<dbReference type="Gene3D" id="3.40.50.2300">
    <property type="match status" value="1"/>
</dbReference>
<dbReference type="InterPro" id="IPR011006">
    <property type="entry name" value="CheY-like_superfamily"/>
</dbReference>
<gene>
    <name evidence="8" type="ORF">ACFPJ4_05565</name>
</gene>
<keyword evidence="4" id="KW-0804">Transcription</keyword>
<dbReference type="PANTHER" id="PTHR43214">
    <property type="entry name" value="TWO-COMPONENT RESPONSE REGULATOR"/>
    <property type="match status" value="1"/>
</dbReference>
<dbReference type="InterPro" id="IPR001789">
    <property type="entry name" value="Sig_transdc_resp-reg_receiver"/>
</dbReference>
<accession>A0ABW0NMB3</accession>
<evidence type="ECO:0000259" key="7">
    <source>
        <dbReference type="PROSITE" id="PS50110"/>
    </source>
</evidence>
<reference evidence="9" key="1">
    <citation type="journal article" date="2019" name="Int. J. Syst. Evol. Microbiol.">
        <title>The Global Catalogue of Microorganisms (GCM) 10K type strain sequencing project: providing services to taxonomists for standard genome sequencing and annotation.</title>
        <authorList>
            <consortium name="The Broad Institute Genomics Platform"/>
            <consortium name="The Broad Institute Genome Sequencing Center for Infectious Disease"/>
            <person name="Wu L."/>
            <person name="Ma J."/>
        </authorList>
    </citation>
    <scope>NUCLEOTIDE SEQUENCE [LARGE SCALE GENOMIC DNA]</scope>
    <source>
        <strain evidence="9">CGMCC 4.6997</strain>
    </source>
</reference>
<dbReference type="SMART" id="SM00421">
    <property type="entry name" value="HTH_LUXR"/>
    <property type="match status" value="1"/>
</dbReference>
<evidence type="ECO:0000256" key="1">
    <source>
        <dbReference type="ARBA" id="ARBA00022553"/>
    </source>
</evidence>
<dbReference type="CDD" id="cd17535">
    <property type="entry name" value="REC_NarL-like"/>
    <property type="match status" value="1"/>
</dbReference>
<evidence type="ECO:0000313" key="8">
    <source>
        <dbReference type="EMBL" id="MFC5501710.1"/>
    </source>
</evidence>
<dbReference type="SMART" id="SM00448">
    <property type="entry name" value="REC"/>
    <property type="match status" value="1"/>
</dbReference>
<protein>
    <submittedName>
        <fullName evidence="8">Response regulator</fullName>
    </submittedName>
</protein>
<sequence>MKTKVLVADDQELFRDGVGMLIESQSDLELVGSVGTGRDAVERVETMRPDVVLMDIRMPGLDGLAATELILASGRDPLPRVLVVTTFRRDEAVVRAIRAGASGFVTKDADPEFLLAAIRTVAAGNSVIAPAATFDLLRQFGNSRPGPDASVIDELSPREKEIFLLVAKGLSNAEVAESAFVEETTVKTHLGKILSKLGLRSRVQVVAFAWQHGLVG</sequence>
<evidence type="ECO:0000256" key="2">
    <source>
        <dbReference type="ARBA" id="ARBA00023015"/>
    </source>
</evidence>
<organism evidence="8 9">
    <name type="scientific">Lysinimonas soli</name>
    <dbReference type="NCBI Taxonomy" id="1074233"/>
    <lineage>
        <taxon>Bacteria</taxon>
        <taxon>Bacillati</taxon>
        <taxon>Actinomycetota</taxon>
        <taxon>Actinomycetes</taxon>
        <taxon>Micrococcales</taxon>
        <taxon>Microbacteriaceae</taxon>
        <taxon>Lysinimonas</taxon>
    </lineage>
</organism>
<evidence type="ECO:0000256" key="5">
    <source>
        <dbReference type="PROSITE-ProRule" id="PRU00169"/>
    </source>
</evidence>
<keyword evidence="3" id="KW-0238">DNA-binding</keyword>
<name>A0ABW0NMB3_9MICO</name>
<dbReference type="Pfam" id="PF00072">
    <property type="entry name" value="Response_reg"/>
    <property type="match status" value="1"/>
</dbReference>
<keyword evidence="2" id="KW-0805">Transcription regulation</keyword>
<proteinExistence type="predicted"/>
<comment type="caution">
    <text evidence="8">The sequence shown here is derived from an EMBL/GenBank/DDBJ whole genome shotgun (WGS) entry which is preliminary data.</text>
</comment>
<dbReference type="SUPFAM" id="SSF46894">
    <property type="entry name" value="C-terminal effector domain of the bipartite response regulators"/>
    <property type="match status" value="1"/>
</dbReference>
<feature type="domain" description="Response regulatory" evidence="7">
    <location>
        <begin position="4"/>
        <end position="122"/>
    </location>
</feature>
<dbReference type="Proteomes" id="UP001596039">
    <property type="component" value="Unassembled WGS sequence"/>
</dbReference>
<dbReference type="PRINTS" id="PR00038">
    <property type="entry name" value="HTHLUXR"/>
</dbReference>
<dbReference type="PROSITE" id="PS50110">
    <property type="entry name" value="RESPONSE_REGULATORY"/>
    <property type="match status" value="1"/>
</dbReference>
<dbReference type="InterPro" id="IPR039420">
    <property type="entry name" value="WalR-like"/>
</dbReference>
<keyword evidence="9" id="KW-1185">Reference proteome</keyword>
<evidence type="ECO:0000256" key="3">
    <source>
        <dbReference type="ARBA" id="ARBA00023125"/>
    </source>
</evidence>
<dbReference type="CDD" id="cd06170">
    <property type="entry name" value="LuxR_C_like"/>
    <property type="match status" value="1"/>
</dbReference>
<evidence type="ECO:0000259" key="6">
    <source>
        <dbReference type="PROSITE" id="PS50043"/>
    </source>
</evidence>
<feature type="modified residue" description="4-aspartylphosphate" evidence="5">
    <location>
        <position position="55"/>
    </location>
</feature>
<feature type="domain" description="HTH luxR-type" evidence="6">
    <location>
        <begin position="148"/>
        <end position="213"/>
    </location>
</feature>
<dbReference type="InterPro" id="IPR000792">
    <property type="entry name" value="Tscrpt_reg_LuxR_C"/>
</dbReference>
<dbReference type="EMBL" id="JBHSMG010000001">
    <property type="protein sequence ID" value="MFC5501710.1"/>
    <property type="molecule type" value="Genomic_DNA"/>
</dbReference>
<dbReference type="InterPro" id="IPR058245">
    <property type="entry name" value="NreC/VraR/RcsB-like_REC"/>
</dbReference>
<dbReference type="PROSITE" id="PS50043">
    <property type="entry name" value="HTH_LUXR_2"/>
    <property type="match status" value="1"/>
</dbReference>
<dbReference type="Pfam" id="PF00196">
    <property type="entry name" value="GerE"/>
    <property type="match status" value="1"/>
</dbReference>
<dbReference type="PANTHER" id="PTHR43214:SF24">
    <property type="entry name" value="TRANSCRIPTIONAL REGULATORY PROTEIN NARL-RELATED"/>
    <property type="match status" value="1"/>
</dbReference>
<dbReference type="InterPro" id="IPR016032">
    <property type="entry name" value="Sig_transdc_resp-reg_C-effctor"/>
</dbReference>
<dbReference type="SUPFAM" id="SSF52172">
    <property type="entry name" value="CheY-like"/>
    <property type="match status" value="1"/>
</dbReference>